<gene>
    <name evidence="2" type="ORF">ACFWOQ_16970</name>
</gene>
<dbReference type="Proteomes" id="UP001598352">
    <property type="component" value="Unassembled WGS sequence"/>
</dbReference>
<keyword evidence="1" id="KW-0472">Membrane</keyword>
<protein>
    <submittedName>
        <fullName evidence="2">Uncharacterized protein</fullName>
    </submittedName>
</protein>
<reference evidence="2 3" key="1">
    <citation type="submission" date="2024-09" db="EMBL/GenBank/DDBJ databases">
        <title>The Natural Products Discovery Center: Release of the First 8490 Sequenced Strains for Exploring Actinobacteria Biosynthetic Diversity.</title>
        <authorList>
            <person name="Kalkreuter E."/>
            <person name="Kautsar S.A."/>
            <person name="Yang D."/>
            <person name="Bader C.D."/>
            <person name="Teijaro C.N."/>
            <person name="Fluegel L."/>
            <person name="Davis C.M."/>
            <person name="Simpson J.R."/>
            <person name="Lauterbach L."/>
            <person name="Steele A.D."/>
            <person name="Gui C."/>
            <person name="Meng S."/>
            <person name="Li G."/>
            <person name="Viehrig K."/>
            <person name="Ye F."/>
            <person name="Su P."/>
            <person name="Kiefer A.F."/>
            <person name="Nichols A."/>
            <person name="Cepeda A.J."/>
            <person name="Yan W."/>
            <person name="Fan B."/>
            <person name="Jiang Y."/>
            <person name="Adhikari A."/>
            <person name="Zheng C.-J."/>
            <person name="Schuster L."/>
            <person name="Cowan T.M."/>
            <person name="Smanski M.J."/>
            <person name="Chevrette M.G."/>
            <person name="De Carvalho L.P.S."/>
            <person name="Shen B."/>
        </authorList>
    </citation>
    <scope>NUCLEOTIDE SEQUENCE [LARGE SCALE GENOMIC DNA]</scope>
    <source>
        <strain evidence="2 3">NPDC058428</strain>
    </source>
</reference>
<comment type="caution">
    <text evidence="2">The sequence shown here is derived from an EMBL/GenBank/DDBJ whole genome shotgun (WGS) entry which is preliminary data.</text>
</comment>
<keyword evidence="3" id="KW-1185">Reference proteome</keyword>
<keyword evidence="1" id="KW-1133">Transmembrane helix</keyword>
<evidence type="ECO:0000313" key="3">
    <source>
        <dbReference type="Proteomes" id="UP001598352"/>
    </source>
</evidence>
<proteinExistence type="predicted"/>
<evidence type="ECO:0000313" key="2">
    <source>
        <dbReference type="EMBL" id="MFD4824266.1"/>
    </source>
</evidence>
<dbReference type="RefSeq" id="WP_382773826.1">
    <property type="nucleotide sequence ID" value="NZ_JBHXED010000098.1"/>
</dbReference>
<dbReference type="EMBL" id="JBHXKZ010000013">
    <property type="protein sequence ID" value="MFD4824266.1"/>
    <property type="molecule type" value="Genomic_DNA"/>
</dbReference>
<evidence type="ECO:0000256" key="1">
    <source>
        <dbReference type="SAM" id="Phobius"/>
    </source>
</evidence>
<name>A0ABW6F8V5_9ACTN</name>
<feature type="transmembrane region" description="Helical" evidence="1">
    <location>
        <begin position="39"/>
        <end position="63"/>
    </location>
</feature>
<organism evidence="2 3">
    <name type="scientific">Streptomyces rubiginosohelvolus</name>
    <dbReference type="NCBI Taxonomy" id="67362"/>
    <lineage>
        <taxon>Bacteria</taxon>
        <taxon>Bacillati</taxon>
        <taxon>Actinomycetota</taxon>
        <taxon>Actinomycetes</taxon>
        <taxon>Kitasatosporales</taxon>
        <taxon>Streptomycetaceae</taxon>
        <taxon>Streptomyces</taxon>
    </lineage>
</organism>
<sequence length="72" mass="7684">MIEAGEATMQRYDWYGGDGFEGNTDQDAEVLRAKTFAGLSMGCAVLAAVIVALVVSAVVLFGVPLMRLFIRA</sequence>
<keyword evidence="1" id="KW-0812">Transmembrane</keyword>
<accession>A0ABW6F8V5</accession>